<dbReference type="InterPro" id="IPR019587">
    <property type="entry name" value="Polyketide_cyclase/dehydratase"/>
</dbReference>
<dbReference type="Gene3D" id="3.30.530.20">
    <property type="match status" value="1"/>
</dbReference>
<accession>A0A5J5JZC3</accession>
<protein>
    <submittedName>
        <fullName evidence="1">SRPBCC family protein</fullName>
    </submittedName>
</protein>
<evidence type="ECO:0000313" key="1">
    <source>
        <dbReference type="EMBL" id="KAA9376969.1"/>
    </source>
</evidence>
<comment type="caution">
    <text evidence="1">The sequence shown here is derived from an EMBL/GenBank/DDBJ whole genome shotgun (WGS) entry which is preliminary data.</text>
</comment>
<reference evidence="1 2" key="1">
    <citation type="submission" date="2019-09" db="EMBL/GenBank/DDBJ databases">
        <title>Screening of Novel Bioactive Compounds from Soil-Associated.</title>
        <authorList>
            <person name="Gong X."/>
        </authorList>
    </citation>
    <scope>NUCLEOTIDE SEQUENCE [LARGE SCALE GENOMIC DNA]</scope>
    <source>
        <strain evidence="1 2">Gxj-6</strain>
    </source>
</reference>
<dbReference type="Proteomes" id="UP000327011">
    <property type="component" value="Unassembled WGS sequence"/>
</dbReference>
<name>A0A5J5JZC3_9ACTN</name>
<keyword evidence="2" id="KW-1185">Reference proteome</keyword>
<dbReference type="InterPro" id="IPR023393">
    <property type="entry name" value="START-like_dom_sf"/>
</dbReference>
<gene>
    <name evidence="1" type="ORF">F5972_21200</name>
</gene>
<organism evidence="1 2">
    <name type="scientific">Microbispora cellulosiformans</name>
    <dbReference type="NCBI Taxonomy" id="2614688"/>
    <lineage>
        <taxon>Bacteria</taxon>
        <taxon>Bacillati</taxon>
        <taxon>Actinomycetota</taxon>
        <taxon>Actinomycetes</taxon>
        <taxon>Streptosporangiales</taxon>
        <taxon>Streptosporangiaceae</taxon>
        <taxon>Microbispora</taxon>
    </lineage>
</organism>
<dbReference type="Pfam" id="PF10604">
    <property type="entry name" value="Polyketide_cyc2"/>
    <property type="match status" value="1"/>
</dbReference>
<dbReference type="AlphaFoldDB" id="A0A5J5JZC3"/>
<proteinExistence type="predicted"/>
<dbReference type="SUPFAM" id="SSF55961">
    <property type="entry name" value="Bet v1-like"/>
    <property type="match status" value="1"/>
</dbReference>
<dbReference type="RefSeq" id="WP_150935320.1">
    <property type="nucleotide sequence ID" value="NZ_VYTZ01000007.1"/>
</dbReference>
<sequence>METLTVTVDAQASPERVFAVLTDWPRHREWMLLTRAWVVEGDGHSRGSRLAAATGIGPLSFLDTMDVTGWRPPDEVEVRHTGRVVRGTGRFQVLPRPGGGSRILWEEHLHLPFGVAGRIGWRVAGPLSAVFLRLSLRRLAALALRAP</sequence>
<evidence type="ECO:0000313" key="2">
    <source>
        <dbReference type="Proteomes" id="UP000327011"/>
    </source>
</evidence>
<dbReference type="EMBL" id="VYTZ01000007">
    <property type="protein sequence ID" value="KAA9376969.1"/>
    <property type="molecule type" value="Genomic_DNA"/>
</dbReference>
<dbReference type="CDD" id="cd07812">
    <property type="entry name" value="SRPBCC"/>
    <property type="match status" value="1"/>
</dbReference>